<evidence type="ECO:0000259" key="1">
    <source>
        <dbReference type="Pfam" id="PF00561"/>
    </source>
</evidence>
<dbReference type="AlphaFoldDB" id="A0A100YUG8"/>
<name>A0A100YUG8_TRASO</name>
<comment type="caution">
    <text evidence="2">The sequence shown here is derived from an EMBL/GenBank/DDBJ whole genome shotgun (WGS) entry which is preliminary data.</text>
</comment>
<keyword evidence="3" id="KW-1185">Reference proteome</keyword>
<organism evidence="2 3">
    <name type="scientific">Tractidigestivibacter scatoligenes</name>
    <name type="common">Olsenella scatoligenes</name>
    <dbReference type="NCBI Taxonomy" id="1299998"/>
    <lineage>
        <taxon>Bacteria</taxon>
        <taxon>Bacillati</taxon>
        <taxon>Actinomycetota</taxon>
        <taxon>Coriobacteriia</taxon>
        <taxon>Coriobacteriales</taxon>
        <taxon>Atopobiaceae</taxon>
        <taxon>Tractidigestivibacter</taxon>
    </lineage>
</organism>
<dbReference type="GO" id="GO:0004806">
    <property type="term" value="F:triacylglycerol lipase activity"/>
    <property type="evidence" value="ECO:0007669"/>
    <property type="project" value="TreeGrafter"/>
</dbReference>
<dbReference type="InterPro" id="IPR050471">
    <property type="entry name" value="AB_hydrolase"/>
</dbReference>
<gene>
    <name evidence="2" type="ORF">AUL39_09470</name>
</gene>
<reference evidence="2 3" key="1">
    <citation type="submission" date="2015-12" db="EMBL/GenBank/DDBJ databases">
        <title>Draft Genome Sequence of Olsenella scatoligenes SK9K4T; a Producer of 3-Methylindole- (skatole) and 4-Methylphenol- (p-cresol) Isolated from Pig Feces.</title>
        <authorList>
            <person name="Li X."/>
            <person name="Borg B."/>
            <person name="Canibe N."/>
        </authorList>
    </citation>
    <scope>NUCLEOTIDE SEQUENCE [LARGE SCALE GENOMIC DNA]</scope>
    <source>
        <strain evidence="2 3">SK9K4</strain>
    </source>
</reference>
<feature type="domain" description="AB hydrolase-1" evidence="1">
    <location>
        <begin position="56"/>
        <end position="177"/>
    </location>
</feature>
<dbReference type="STRING" id="1299998.AUL39_09470"/>
<dbReference type="OrthoDB" id="495620at2"/>
<dbReference type="Pfam" id="PF00561">
    <property type="entry name" value="Abhydrolase_1"/>
    <property type="match status" value="1"/>
</dbReference>
<accession>A0A100YUG8</accession>
<protein>
    <recommendedName>
        <fullName evidence="1">AB hydrolase-1 domain-containing protein</fullName>
    </recommendedName>
</protein>
<proteinExistence type="predicted"/>
<evidence type="ECO:0000313" key="2">
    <source>
        <dbReference type="EMBL" id="KUH57905.1"/>
    </source>
</evidence>
<dbReference type="Proteomes" id="UP000054078">
    <property type="component" value="Unassembled WGS sequence"/>
</dbReference>
<dbReference type="Gene3D" id="3.40.50.1820">
    <property type="entry name" value="alpha/beta hydrolase"/>
    <property type="match status" value="1"/>
</dbReference>
<dbReference type="RefSeq" id="WP_059055664.1">
    <property type="nucleotide sequence ID" value="NZ_LOJF01000011.1"/>
</dbReference>
<dbReference type="InterPro" id="IPR029058">
    <property type="entry name" value="AB_hydrolase_fold"/>
</dbReference>
<dbReference type="PANTHER" id="PTHR43433:SF5">
    <property type="entry name" value="AB HYDROLASE-1 DOMAIN-CONTAINING PROTEIN"/>
    <property type="match status" value="1"/>
</dbReference>
<sequence>MPRVTAPVPPQPHFPSYYLRPTVAPSVARKVRTADGAQIAAFVYGADGARRESTHPVLFLHGNGEEHGIFGVQINGLVGDGRCAIGVDSRAQGASTRGTAPLTYELMAADALAVLDALDVPRAHVVGFSDGAIEALLMARDYPERVASVLSMGANLSPEGVLAEDDWDMEGTAQQCEAWAAWLERGPEGVDPSIVTPSAKEARATAELMRLMLDEPHIPAASLGAIRCPVTVMTGEFDCIDPAETQRIADAIPGARKVMVPGADHVLPKCAPDDVNRELFSLLRLVESNPCR</sequence>
<evidence type="ECO:0000313" key="3">
    <source>
        <dbReference type="Proteomes" id="UP000054078"/>
    </source>
</evidence>
<dbReference type="PANTHER" id="PTHR43433">
    <property type="entry name" value="HYDROLASE, ALPHA/BETA FOLD FAMILY PROTEIN"/>
    <property type="match status" value="1"/>
</dbReference>
<dbReference type="SUPFAM" id="SSF53474">
    <property type="entry name" value="alpha/beta-Hydrolases"/>
    <property type="match status" value="1"/>
</dbReference>
<dbReference type="EMBL" id="LOJF01000011">
    <property type="protein sequence ID" value="KUH57905.1"/>
    <property type="molecule type" value="Genomic_DNA"/>
</dbReference>
<dbReference type="InterPro" id="IPR000073">
    <property type="entry name" value="AB_hydrolase_1"/>
</dbReference>
<dbReference type="GO" id="GO:0046503">
    <property type="term" value="P:glycerolipid catabolic process"/>
    <property type="evidence" value="ECO:0007669"/>
    <property type="project" value="TreeGrafter"/>
</dbReference>